<dbReference type="Pfam" id="PF19924">
    <property type="entry name" value="DUF6387"/>
    <property type="match status" value="1"/>
</dbReference>
<comment type="caution">
    <text evidence="1">The sequence shown here is derived from an EMBL/GenBank/DDBJ whole genome shotgun (WGS) entry which is preliminary data.</text>
</comment>
<dbReference type="AlphaFoldDB" id="A0A5W9CME0"/>
<dbReference type="InterPro" id="IPR045664">
    <property type="entry name" value="DUF6387"/>
</dbReference>
<reference evidence="1" key="1">
    <citation type="submission" date="2018-08" db="EMBL/GenBank/DDBJ databases">
        <authorList>
            <consortium name="GenomeTrakr network: Whole genome sequencing for foodborne pathogen traceback"/>
        </authorList>
    </citation>
    <scope>NUCLEOTIDE SEQUENCE</scope>
    <source>
        <strain evidence="1">CFSAN064236</strain>
    </source>
</reference>
<sequence>MKRIKSTNDLPKSFSLTKYDGLEHLSDSDLLEQLSIRVYVSDIFEFNFENAEMRFGNPDFFLESGSEFVIPEIQAIKASNKNKERLNEIYPPILTLDTGWGVTPMTRGMLTYLNFMEAQYGYGKGNPLIKNDFIACVDADKQAALNREPINLLLDALKNQMFIDVDLSLSNEILIKNFTRMLNIWRGQLQLQPQKKPFNNQWSVARKKIIEYKLIPLLDLKYWEKVTGNVISVGVYVAALFPYGEQDSNSFKQVIMKNLLDITTKESIEKFRAEISK</sequence>
<name>A0A5W9CME0_SALRU</name>
<gene>
    <name evidence="1" type="ORF">CBJ15_15590</name>
</gene>
<dbReference type="EMBL" id="AAHNTO010000011">
    <property type="protein sequence ID" value="EBY3181840.1"/>
    <property type="molecule type" value="Genomic_DNA"/>
</dbReference>
<evidence type="ECO:0000313" key="1">
    <source>
        <dbReference type="EMBL" id="EBY3181840.1"/>
    </source>
</evidence>
<organism evidence="1">
    <name type="scientific">Salmonella rubislaw</name>
    <dbReference type="NCBI Taxonomy" id="598"/>
    <lineage>
        <taxon>Bacteria</taxon>
        <taxon>Pseudomonadati</taxon>
        <taxon>Pseudomonadota</taxon>
        <taxon>Gammaproteobacteria</taxon>
        <taxon>Enterobacterales</taxon>
        <taxon>Enterobacteriaceae</taxon>
        <taxon>Salmonella</taxon>
    </lineage>
</organism>
<proteinExistence type="predicted"/>
<accession>A0A5W9CME0</accession>
<protein>
    <submittedName>
        <fullName evidence="1">Uncharacterized protein</fullName>
    </submittedName>
</protein>